<accession>A0A8H2WP76</accession>
<evidence type="ECO:0000313" key="13">
    <source>
        <dbReference type="Proteomes" id="UP000663846"/>
    </source>
</evidence>
<evidence type="ECO:0000259" key="11">
    <source>
        <dbReference type="PROSITE" id="PS51760"/>
    </source>
</evidence>
<evidence type="ECO:0000256" key="10">
    <source>
        <dbReference type="SAM" id="SignalP"/>
    </source>
</evidence>
<evidence type="ECO:0000256" key="4">
    <source>
        <dbReference type="ARBA" id="ARBA00022729"/>
    </source>
</evidence>
<keyword evidence="7 9" id="KW-0326">Glycosidase</keyword>
<dbReference type="SMART" id="SM00633">
    <property type="entry name" value="Glyco_10"/>
    <property type="match status" value="1"/>
</dbReference>
<comment type="similarity">
    <text evidence="2 9">Belongs to the glycosyl hydrolase 10 (cellulase F) family.</text>
</comment>
<evidence type="ECO:0000256" key="6">
    <source>
        <dbReference type="ARBA" id="ARBA00023277"/>
    </source>
</evidence>
<dbReference type="PRINTS" id="PR00134">
    <property type="entry name" value="GLHYDRLASE10"/>
</dbReference>
<evidence type="ECO:0000256" key="3">
    <source>
        <dbReference type="ARBA" id="ARBA00022651"/>
    </source>
</evidence>
<sequence>MLSRALWTFPHIPRVNQSVGENMLALSALLLVATASGVTAAPSQPKALNALAQRLKPSRYVGVATESYNILNATTFGREYASIAISDEFGIYTNENSLKWETIEPQPGVFNFTLGDKLFSIAKQNGKKMRGHTLVWHSQLAPWVAANNYTASELKRVMKRHVQTVASHYRGQIYAWDVVNEAFNEDGSFRESIWYNTFGEDYIEWAFRWAHEADPYSLKYINDYNFESISPKTDAAVKLVKKLKAKGVPIHGVGAQAHLIVGEVPSDFKQTLQRFADLGVDVALTELDIRLEIPATAAKLVQQATDYTSSVNACLGVKRCVGITIWQFTDALSWIPGVFPAEGDALPWDKQLKTKPAYDAMREALGA</sequence>
<dbReference type="EC" id="3.2.1.8" evidence="9"/>
<protein>
    <recommendedName>
        <fullName evidence="9">Beta-xylanase</fullName>
        <ecNumber evidence="9">3.2.1.8</ecNumber>
    </recommendedName>
</protein>
<dbReference type="GO" id="GO:0031176">
    <property type="term" value="F:endo-1,4-beta-xylanase activity"/>
    <property type="evidence" value="ECO:0007669"/>
    <property type="project" value="UniProtKB-EC"/>
</dbReference>
<dbReference type="PANTHER" id="PTHR31490:SF88">
    <property type="entry name" value="BETA-XYLANASE"/>
    <property type="match status" value="1"/>
</dbReference>
<comment type="caution">
    <text evidence="12">The sequence shown here is derived from an EMBL/GenBank/DDBJ whole genome shotgun (WGS) entry which is preliminary data.</text>
</comment>
<evidence type="ECO:0000256" key="7">
    <source>
        <dbReference type="ARBA" id="ARBA00023295"/>
    </source>
</evidence>
<dbReference type="AlphaFoldDB" id="A0A8H2WP76"/>
<proteinExistence type="inferred from homology"/>
<keyword evidence="5 9" id="KW-0378">Hydrolase</keyword>
<dbReference type="InterPro" id="IPR044846">
    <property type="entry name" value="GH10"/>
</dbReference>
<dbReference type="PROSITE" id="PS51760">
    <property type="entry name" value="GH10_2"/>
    <property type="match status" value="1"/>
</dbReference>
<dbReference type="EMBL" id="CAJMWS010000302">
    <property type="protein sequence ID" value="CAE6399482.1"/>
    <property type="molecule type" value="Genomic_DNA"/>
</dbReference>
<comment type="catalytic activity">
    <reaction evidence="1 9">
        <text>Endohydrolysis of (1-&gt;4)-beta-D-xylosidic linkages in xylans.</text>
        <dbReference type="EC" id="3.2.1.8"/>
    </reaction>
</comment>
<keyword evidence="8 9" id="KW-0624">Polysaccharide degradation</keyword>
<gene>
    <name evidence="12" type="ORF">RDB_LOCUS54509</name>
</gene>
<evidence type="ECO:0000256" key="8">
    <source>
        <dbReference type="ARBA" id="ARBA00023326"/>
    </source>
</evidence>
<dbReference type="SUPFAM" id="SSF51445">
    <property type="entry name" value="(Trans)glycosidases"/>
    <property type="match status" value="1"/>
</dbReference>
<dbReference type="InterPro" id="IPR001000">
    <property type="entry name" value="GH10_dom"/>
</dbReference>
<feature type="domain" description="GH10" evidence="11">
    <location>
        <begin position="64"/>
        <end position="364"/>
    </location>
</feature>
<name>A0A8H2WP76_9AGAM</name>
<evidence type="ECO:0000256" key="1">
    <source>
        <dbReference type="ARBA" id="ARBA00000681"/>
    </source>
</evidence>
<keyword evidence="6 9" id="KW-0119">Carbohydrate metabolism</keyword>
<dbReference type="PANTHER" id="PTHR31490">
    <property type="entry name" value="GLYCOSYL HYDROLASE"/>
    <property type="match status" value="1"/>
</dbReference>
<evidence type="ECO:0000256" key="9">
    <source>
        <dbReference type="RuleBase" id="RU361174"/>
    </source>
</evidence>
<dbReference type="Gene3D" id="3.20.20.80">
    <property type="entry name" value="Glycosidases"/>
    <property type="match status" value="1"/>
</dbReference>
<feature type="chain" id="PRO_5034800617" description="Beta-xylanase" evidence="10">
    <location>
        <begin position="41"/>
        <end position="367"/>
    </location>
</feature>
<dbReference type="GO" id="GO:0045493">
    <property type="term" value="P:xylan catabolic process"/>
    <property type="evidence" value="ECO:0007669"/>
    <property type="project" value="UniProtKB-KW"/>
</dbReference>
<evidence type="ECO:0000256" key="5">
    <source>
        <dbReference type="ARBA" id="ARBA00022801"/>
    </source>
</evidence>
<organism evidence="12 13">
    <name type="scientific">Rhizoctonia solani</name>
    <dbReference type="NCBI Taxonomy" id="456999"/>
    <lineage>
        <taxon>Eukaryota</taxon>
        <taxon>Fungi</taxon>
        <taxon>Dikarya</taxon>
        <taxon>Basidiomycota</taxon>
        <taxon>Agaricomycotina</taxon>
        <taxon>Agaricomycetes</taxon>
        <taxon>Cantharellales</taxon>
        <taxon>Ceratobasidiaceae</taxon>
        <taxon>Rhizoctonia</taxon>
    </lineage>
</organism>
<dbReference type="Pfam" id="PF00331">
    <property type="entry name" value="Glyco_hydro_10"/>
    <property type="match status" value="1"/>
</dbReference>
<evidence type="ECO:0000256" key="2">
    <source>
        <dbReference type="ARBA" id="ARBA00007495"/>
    </source>
</evidence>
<feature type="signal peptide" evidence="10">
    <location>
        <begin position="1"/>
        <end position="40"/>
    </location>
</feature>
<keyword evidence="4 10" id="KW-0732">Signal</keyword>
<reference evidence="12" key="1">
    <citation type="submission" date="2021-01" db="EMBL/GenBank/DDBJ databases">
        <authorList>
            <person name="Kaushik A."/>
        </authorList>
    </citation>
    <scope>NUCLEOTIDE SEQUENCE</scope>
    <source>
        <strain evidence="12">AG1-1C</strain>
    </source>
</reference>
<evidence type="ECO:0000313" key="12">
    <source>
        <dbReference type="EMBL" id="CAE6399482.1"/>
    </source>
</evidence>
<keyword evidence="3" id="KW-0858">Xylan degradation</keyword>
<dbReference type="Proteomes" id="UP000663846">
    <property type="component" value="Unassembled WGS sequence"/>
</dbReference>
<dbReference type="InterPro" id="IPR017853">
    <property type="entry name" value="GH"/>
</dbReference>